<dbReference type="AlphaFoldDB" id="A0A4R0YUN4"/>
<dbReference type="InterPro" id="IPR003779">
    <property type="entry name" value="CMD-like"/>
</dbReference>
<sequence>MNRLHTLNAQDATGELAEMFTAIKSAVGMLPNAYATIGSNSPAVLGHVLKTGALLKDSALNARELEAINLAVSEATACDYCLAAHSMTGKMVGYSAEQVRQLRNGAYDGDARIDALVKFAVRLVTTRGTLPADAVASVKQAGYSDRQIIESIMAVSAILFTNMVNRVNDTVLDFPKAA</sequence>
<keyword evidence="3" id="KW-1185">Reference proteome</keyword>
<dbReference type="PANTHER" id="PTHR35446">
    <property type="entry name" value="SI:CH211-175M2.5"/>
    <property type="match status" value="1"/>
</dbReference>
<organism evidence="2 3">
    <name type="scientific">Dyella soli</name>
    <dbReference type="NCBI Taxonomy" id="522319"/>
    <lineage>
        <taxon>Bacteria</taxon>
        <taxon>Pseudomonadati</taxon>
        <taxon>Pseudomonadota</taxon>
        <taxon>Gammaproteobacteria</taxon>
        <taxon>Lysobacterales</taxon>
        <taxon>Rhodanobacteraceae</taxon>
        <taxon>Dyella</taxon>
    </lineage>
</organism>
<dbReference type="NCBIfam" id="TIGR00778">
    <property type="entry name" value="ahpD_dom"/>
    <property type="match status" value="1"/>
</dbReference>
<evidence type="ECO:0000313" key="3">
    <source>
        <dbReference type="Proteomes" id="UP000291822"/>
    </source>
</evidence>
<feature type="domain" description="Carboxymuconolactone decarboxylase-like" evidence="1">
    <location>
        <begin position="52"/>
        <end position="114"/>
    </location>
</feature>
<gene>
    <name evidence="2" type="ORF">EZM97_21655</name>
</gene>
<dbReference type="GO" id="GO:0051920">
    <property type="term" value="F:peroxiredoxin activity"/>
    <property type="evidence" value="ECO:0007669"/>
    <property type="project" value="InterPro"/>
</dbReference>
<reference evidence="2 3" key="1">
    <citation type="submission" date="2019-02" db="EMBL/GenBank/DDBJ databases">
        <title>Dyella amyloliquefaciens sp. nov., isolated from forest soil.</title>
        <authorList>
            <person name="Gao Z.-H."/>
            <person name="Qiu L.-H."/>
        </authorList>
    </citation>
    <scope>NUCLEOTIDE SEQUENCE [LARGE SCALE GENOMIC DNA]</scope>
    <source>
        <strain evidence="2 3">KACC 12747</strain>
    </source>
</reference>
<dbReference type="EMBL" id="SJTG01000003">
    <property type="protein sequence ID" value="TCI08856.1"/>
    <property type="molecule type" value="Genomic_DNA"/>
</dbReference>
<evidence type="ECO:0000313" key="2">
    <source>
        <dbReference type="EMBL" id="TCI08856.1"/>
    </source>
</evidence>
<dbReference type="PANTHER" id="PTHR35446:SF3">
    <property type="entry name" value="CMD DOMAIN-CONTAINING PROTEIN"/>
    <property type="match status" value="1"/>
</dbReference>
<dbReference type="InterPro" id="IPR004675">
    <property type="entry name" value="AhpD_core"/>
</dbReference>
<dbReference type="SUPFAM" id="SSF69118">
    <property type="entry name" value="AhpD-like"/>
    <property type="match status" value="1"/>
</dbReference>
<name>A0A4R0YUN4_9GAMM</name>
<accession>A0A4R0YUN4</accession>
<comment type="caution">
    <text evidence="2">The sequence shown here is derived from an EMBL/GenBank/DDBJ whole genome shotgun (WGS) entry which is preliminary data.</text>
</comment>
<evidence type="ECO:0000259" key="1">
    <source>
        <dbReference type="Pfam" id="PF02627"/>
    </source>
</evidence>
<dbReference type="Pfam" id="PF02627">
    <property type="entry name" value="CMD"/>
    <property type="match status" value="1"/>
</dbReference>
<dbReference type="RefSeq" id="WP_131410688.1">
    <property type="nucleotide sequence ID" value="NZ_SJTG01000003.1"/>
</dbReference>
<dbReference type="InterPro" id="IPR029032">
    <property type="entry name" value="AhpD-like"/>
</dbReference>
<proteinExistence type="predicted"/>
<protein>
    <submittedName>
        <fullName evidence="2">Carboxymuconolactone decarboxylase family protein</fullName>
    </submittedName>
</protein>
<dbReference type="Gene3D" id="1.20.1290.10">
    <property type="entry name" value="AhpD-like"/>
    <property type="match status" value="1"/>
</dbReference>
<dbReference type="Proteomes" id="UP000291822">
    <property type="component" value="Unassembled WGS sequence"/>
</dbReference>